<proteinExistence type="predicted"/>
<evidence type="ECO:0000256" key="2">
    <source>
        <dbReference type="ARBA" id="ARBA00022723"/>
    </source>
</evidence>
<evidence type="ECO:0000313" key="7">
    <source>
        <dbReference type="Proteomes" id="UP000183400"/>
    </source>
</evidence>
<keyword evidence="4" id="KW-0862">Zinc</keyword>
<dbReference type="Pfam" id="PF24827">
    <property type="entry name" value="AstE_AspA_cat"/>
    <property type="match status" value="1"/>
</dbReference>
<dbReference type="AlphaFoldDB" id="A0A1H2ZN66"/>
<dbReference type="GO" id="GO:0016788">
    <property type="term" value="F:hydrolase activity, acting on ester bonds"/>
    <property type="evidence" value="ECO:0007669"/>
    <property type="project" value="InterPro"/>
</dbReference>
<gene>
    <name evidence="6" type="ORF">SAMN05444358_103300</name>
</gene>
<dbReference type="SUPFAM" id="SSF53187">
    <property type="entry name" value="Zn-dependent exopeptidases"/>
    <property type="match status" value="1"/>
</dbReference>
<keyword evidence="3" id="KW-0378">Hydrolase</keyword>
<comment type="cofactor">
    <cofactor evidence="1">
        <name>Zn(2+)</name>
        <dbReference type="ChEBI" id="CHEBI:29105"/>
    </cofactor>
</comment>
<keyword evidence="7" id="KW-1185">Reference proteome</keyword>
<evidence type="ECO:0000256" key="4">
    <source>
        <dbReference type="ARBA" id="ARBA00022833"/>
    </source>
</evidence>
<sequence>MTTLVGIEFSKDGKQFGYLGIPHSTHRSAYGLTTIPVIYLRNGRGPRAMISAGVHGDEYEGQIALRNLTIELSAQDISGSLILLPMANAPAVEAALPST</sequence>
<dbReference type="OrthoDB" id="9782876at2"/>
<name>A0A1H2ZN66_9RHOB</name>
<dbReference type="InterPro" id="IPR055438">
    <property type="entry name" value="AstE_AspA_cat"/>
</dbReference>
<evidence type="ECO:0000256" key="3">
    <source>
        <dbReference type="ARBA" id="ARBA00022801"/>
    </source>
</evidence>
<dbReference type="EMBL" id="FNNP01000003">
    <property type="protein sequence ID" value="SDX18816.1"/>
    <property type="molecule type" value="Genomic_DNA"/>
</dbReference>
<evidence type="ECO:0000256" key="1">
    <source>
        <dbReference type="ARBA" id="ARBA00001947"/>
    </source>
</evidence>
<evidence type="ECO:0000313" key="6">
    <source>
        <dbReference type="EMBL" id="SDX18816.1"/>
    </source>
</evidence>
<protein>
    <recommendedName>
        <fullName evidence="5">Succinylglutamate desuccinylase/Aspartoacylase catalytic domain-containing protein</fullName>
    </recommendedName>
</protein>
<dbReference type="Proteomes" id="UP000183400">
    <property type="component" value="Unassembled WGS sequence"/>
</dbReference>
<dbReference type="GO" id="GO:0046872">
    <property type="term" value="F:metal ion binding"/>
    <property type="evidence" value="ECO:0007669"/>
    <property type="project" value="UniProtKB-KW"/>
</dbReference>
<evidence type="ECO:0000259" key="5">
    <source>
        <dbReference type="Pfam" id="PF24827"/>
    </source>
</evidence>
<dbReference type="PANTHER" id="PTHR37326:SF1">
    <property type="entry name" value="BLL3975 PROTEIN"/>
    <property type="match status" value="1"/>
</dbReference>
<organism evidence="6 7">
    <name type="scientific">Ruegeria halocynthiae</name>
    <dbReference type="NCBI Taxonomy" id="985054"/>
    <lineage>
        <taxon>Bacteria</taxon>
        <taxon>Pseudomonadati</taxon>
        <taxon>Pseudomonadota</taxon>
        <taxon>Alphaproteobacteria</taxon>
        <taxon>Rhodobacterales</taxon>
        <taxon>Roseobacteraceae</taxon>
        <taxon>Ruegeria</taxon>
    </lineage>
</organism>
<keyword evidence="2" id="KW-0479">Metal-binding</keyword>
<feature type="domain" description="Succinylglutamate desuccinylase/Aspartoacylase catalytic" evidence="5">
    <location>
        <begin position="45"/>
        <end position="95"/>
    </location>
</feature>
<accession>A0A1H2ZN66</accession>
<reference evidence="7" key="1">
    <citation type="submission" date="2016-10" db="EMBL/GenBank/DDBJ databases">
        <authorList>
            <person name="Varghese N."/>
            <person name="Submissions S."/>
        </authorList>
    </citation>
    <scope>NUCLEOTIDE SEQUENCE [LARGE SCALE GENOMIC DNA]</scope>
    <source>
        <strain evidence="7">DSM 27839</strain>
    </source>
</reference>
<dbReference type="InterPro" id="IPR053138">
    <property type="entry name" value="N-alpha-Ac-DABA_deacetylase"/>
</dbReference>
<dbReference type="PANTHER" id="PTHR37326">
    <property type="entry name" value="BLL3975 PROTEIN"/>
    <property type="match status" value="1"/>
</dbReference>
<dbReference type="STRING" id="985054.SAMN05444358_103300"/>
<dbReference type="RefSeq" id="WP_074737086.1">
    <property type="nucleotide sequence ID" value="NZ_FNNP01000003.1"/>
</dbReference>
<dbReference type="Gene3D" id="3.40.630.10">
    <property type="entry name" value="Zn peptidases"/>
    <property type="match status" value="1"/>
</dbReference>